<dbReference type="InterPro" id="IPR003043">
    <property type="entry name" value="Uropor_MeTrfase_CS"/>
</dbReference>
<dbReference type="InterPro" id="IPR035996">
    <property type="entry name" value="4pyrrol_Methylase_sf"/>
</dbReference>
<dbReference type="RefSeq" id="WP_348394926.1">
    <property type="nucleotide sequence ID" value="NZ_CP136600.1"/>
</dbReference>
<comment type="pathway">
    <text evidence="1">Cofactor biosynthesis; adenosylcobalamin biosynthesis.</text>
</comment>
<dbReference type="InterPro" id="IPR014776">
    <property type="entry name" value="4pyrrole_Mease_sub2"/>
</dbReference>
<dbReference type="Pfam" id="PF00590">
    <property type="entry name" value="TP_methylase"/>
    <property type="match status" value="1"/>
</dbReference>
<keyword evidence="6" id="KW-0949">S-adenosyl-L-methionine</keyword>
<dbReference type="GO" id="GO:0032259">
    <property type="term" value="P:methylation"/>
    <property type="evidence" value="ECO:0007669"/>
    <property type="project" value="UniProtKB-KW"/>
</dbReference>
<evidence type="ECO:0000256" key="1">
    <source>
        <dbReference type="ARBA" id="ARBA00004953"/>
    </source>
</evidence>
<dbReference type="CDD" id="cd11642">
    <property type="entry name" value="SUMT"/>
    <property type="match status" value="1"/>
</dbReference>
<dbReference type="NCBIfam" id="NF004790">
    <property type="entry name" value="PRK06136.1"/>
    <property type="match status" value="1"/>
</dbReference>
<organism evidence="10 11">
    <name type="scientific">Thalassotalea fonticola</name>
    <dbReference type="NCBI Taxonomy" id="3065649"/>
    <lineage>
        <taxon>Bacteria</taxon>
        <taxon>Pseudomonadati</taxon>
        <taxon>Pseudomonadota</taxon>
        <taxon>Gammaproteobacteria</taxon>
        <taxon>Alteromonadales</taxon>
        <taxon>Colwelliaceae</taxon>
        <taxon>Thalassotalea</taxon>
    </lineage>
</organism>
<dbReference type="PROSITE" id="PS00839">
    <property type="entry name" value="SUMT_1"/>
    <property type="match status" value="1"/>
</dbReference>
<evidence type="ECO:0000256" key="7">
    <source>
        <dbReference type="ARBA" id="ARBA00023244"/>
    </source>
</evidence>
<name>A0ABZ0GKM0_9GAMM</name>
<dbReference type="NCBIfam" id="TIGR01469">
    <property type="entry name" value="cobA_cysG_Cterm"/>
    <property type="match status" value="1"/>
</dbReference>
<evidence type="ECO:0000256" key="2">
    <source>
        <dbReference type="ARBA" id="ARBA00005879"/>
    </source>
</evidence>
<dbReference type="Proteomes" id="UP001301442">
    <property type="component" value="Chromosome"/>
</dbReference>
<dbReference type="InterPro" id="IPR014777">
    <property type="entry name" value="4pyrrole_Mease_sub1"/>
</dbReference>
<accession>A0ABZ0GKM0</accession>
<evidence type="ECO:0000259" key="9">
    <source>
        <dbReference type="Pfam" id="PF00590"/>
    </source>
</evidence>
<dbReference type="Gene3D" id="3.30.950.10">
    <property type="entry name" value="Methyltransferase, Cobalt-precorrin-4 Transmethylase, Domain 2"/>
    <property type="match status" value="1"/>
</dbReference>
<comment type="similarity">
    <text evidence="2">Belongs to the precorrin methyltransferase family.</text>
</comment>
<dbReference type="PANTHER" id="PTHR45790:SF1">
    <property type="entry name" value="SIROHEME SYNTHASE"/>
    <property type="match status" value="1"/>
</dbReference>
<evidence type="ECO:0000313" key="10">
    <source>
        <dbReference type="EMBL" id="WOH36112.1"/>
    </source>
</evidence>
<dbReference type="InterPro" id="IPR006366">
    <property type="entry name" value="CobA/CysG_C"/>
</dbReference>
<dbReference type="SUPFAM" id="SSF53790">
    <property type="entry name" value="Tetrapyrrole methylase"/>
    <property type="match status" value="1"/>
</dbReference>
<evidence type="ECO:0000256" key="5">
    <source>
        <dbReference type="ARBA" id="ARBA00022679"/>
    </source>
</evidence>
<dbReference type="EC" id="2.1.1.107" evidence="3"/>
<dbReference type="Gene3D" id="3.40.1010.10">
    <property type="entry name" value="Cobalt-precorrin-4 Transmethylase, Domain 1"/>
    <property type="match status" value="1"/>
</dbReference>
<protein>
    <recommendedName>
        <fullName evidence="3">uroporphyrinogen-III C-methyltransferase</fullName>
        <ecNumber evidence="3">2.1.1.107</ecNumber>
    </recommendedName>
</protein>
<keyword evidence="7" id="KW-0627">Porphyrin biosynthesis</keyword>
<dbReference type="GO" id="GO:0004851">
    <property type="term" value="F:uroporphyrin-III C-methyltransferase activity"/>
    <property type="evidence" value="ECO:0007669"/>
    <property type="project" value="UniProtKB-EC"/>
</dbReference>
<reference evidence="10 11" key="1">
    <citation type="submission" date="2023-09" db="EMBL/GenBank/DDBJ databases">
        <authorList>
            <person name="Qi X."/>
        </authorList>
    </citation>
    <scope>NUCLEOTIDE SEQUENCE [LARGE SCALE GENOMIC DNA]</scope>
    <source>
        <strain evidence="10 11">S1-1</strain>
    </source>
</reference>
<evidence type="ECO:0000256" key="4">
    <source>
        <dbReference type="ARBA" id="ARBA00022603"/>
    </source>
</evidence>
<evidence type="ECO:0000256" key="6">
    <source>
        <dbReference type="ARBA" id="ARBA00022691"/>
    </source>
</evidence>
<comment type="pathway">
    <text evidence="8">Porphyrin-containing compound metabolism; siroheme biosynthesis; precorrin-2 from uroporphyrinogen III: step 1/1.</text>
</comment>
<gene>
    <name evidence="10" type="primary">cobA</name>
    <name evidence="10" type="ORF">RI844_12100</name>
</gene>
<evidence type="ECO:0000313" key="11">
    <source>
        <dbReference type="Proteomes" id="UP001301442"/>
    </source>
</evidence>
<dbReference type="PANTHER" id="PTHR45790">
    <property type="entry name" value="SIROHEME SYNTHASE-RELATED"/>
    <property type="match status" value="1"/>
</dbReference>
<feature type="domain" description="Tetrapyrrole methylase" evidence="9">
    <location>
        <begin position="20"/>
        <end position="230"/>
    </location>
</feature>
<keyword evidence="4 10" id="KW-0489">Methyltransferase</keyword>
<keyword evidence="11" id="KW-1185">Reference proteome</keyword>
<dbReference type="EMBL" id="CP136600">
    <property type="protein sequence ID" value="WOH36112.1"/>
    <property type="molecule type" value="Genomic_DNA"/>
</dbReference>
<evidence type="ECO:0000256" key="3">
    <source>
        <dbReference type="ARBA" id="ARBA00012162"/>
    </source>
</evidence>
<sequence length="287" mass="30956">MADFLLNKIAKRTSFAKGEVALVGAGPGDPELLTVKAVRFIAQAEVVVYDRLVSDEIMALLPAQCERFYVGKKQAKHCVPQGDINEVLVTYAQQNKRVLRLKGGDPFIFGRGSEEAEHLLNHGVNCHVLSGITAASAATTYAGIPLTHRGVSQCCTFITGHLQNDGQLVLPWQSLNNDNQTVVFYMGISAVKMISEKLIEHGRGASTPAAIIRQGTRVDQQVFRGTLGSLEQMVINNDIKPPALIVVGQVIDQLDPRHVAGAGYFQAETKAEVVTETLGQVPELSAG</sequence>
<evidence type="ECO:0000256" key="8">
    <source>
        <dbReference type="ARBA" id="ARBA00025705"/>
    </source>
</evidence>
<keyword evidence="5 10" id="KW-0808">Transferase</keyword>
<proteinExistence type="inferred from homology"/>
<dbReference type="InterPro" id="IPR000878">
    <property type="entry name" value="4pyrrol_Mease"/>
</dbReference>
<dbReference type="InterPro" id="IPR050161">
    <property type="entry name" value="Siro_Cobalamin_biosynth"/>
</dbReference>